<dbReference type="EMBL" id="AYKW01000023">
    <property type="protein sequence ID" value="PIL28535.1"/>
    <property type="molecule type" value="Genomic_DNA"/>
</dbReference>
<sequence length="106" mass="11652">MDPDRSVTASREEIFQCAMPCRLATTDGSVTPALELLCCLRRWRLDRWERGGESGVEKPFVNYDFSNAASCVDPESDMAGVGHLSPRATRGMWSPALNPMTEAQSG</sequence>
<dbReference type="Proteomes" id="UP000230002">
    <property type="component" value="Unassembled WGS sequence"/>
</dbReference>
<protein>
    <submittedName>
        <fullName evidence="1">Uncharacterized protein</fullName>
    </submittedName>
</protein>
<proteinExistence type="predicted"/>
<reference evidence="1 2" key="1">
    <citation type="journal article" date="2015" name="Sci. Rep.">
        <title>Chromosome-level genome map provides insights into diverse defense mechanisms in the medicinal fungus Ganoderma sinense.</title>
        <authorList>
            <person name="Zhu Y."/>
            <person name="Xu J."/>
            <person name="Sun C."/>
            <person name="Zhou S."/>
            <person name="Xu H."/>
            <person name="Nelson D.R."/>
            <person name="Qian J."/>
            <person name="Song J."/>
            <person name="Luo H."/>
            <person name="Xiang L."/>
            <person name="Li Y."/>
            <person name="Xu Z."/>
            <person name="Ji A."/>
            <person name="Wang L."/>
            <person name="Lu S."/>
            <person name="Hayward A."/>
            <person name="Sun W."/>
            <person name="Li X."/>
            <person name="Schwartz D.C."/>
            <person name="Wang Y."/>
            <person name="Chen S."/>
        </authorList>
    </citation>
    <scope>NUCLEOTIDE SEQUENCE [LARGE SCALE GENOMIC DNA]</scope>
    <source>
        <strain evidence="1 2">ZZ0214-1</strain>
    </source>
</reference>
<evidence type="ECO:0000313" key="2">
    <source>
        <dbReference type="Proteomes" id="UP000230002"/>
    </source>
</evidence>
<comment type="caution">
    <text evidence="1">The sequence shown here is derived from an EMBL/GenBank/DDBJ whole genome shotgun (WGS) entry which is preliminary data.</text>
</comment>
<dbReference type="AlphaFoldDB" id="A0A2G8S467"/>
<name>A0A2G8S467_9APHY</name>
<accession>A0A2G8S467</accession>
<evidence type="ECO:0000313" key="1">
    <source>
        <dbReference type="EMBL" id="PIL28535.1"/>
    </source>
</evidence>
<gene>
    <name evidence="1" type="ORF">GSI_08575</name>
</gene>
<keyword evidence="2" id="KW-1185">Reference proteome</keyword>
<organism evidence="1 2">
    <name type="scientific">Ganoderma sinense ZZ0214-1</name>
    <dbReference type="NCBI Taxonomy" id="1077348"/>
    <lineage>
        <taxon>Eukaryota</taxon>
        <taxon>Fungi</taxon>
        <taxon>Dikarya</taxon>
        <taxon>Basidiomycota</taxon>
        <taxon>Agaricomycotina</taxon>
        <taxon>Agaricomycetes</taxon>
        <taxon>Polyporales</taxon>
        <taxon>Polyporaceae</taxon>
        <taxon>Ganoderma</taxon>
    </lineage>
</organism>